<keyword evidence="9 10" id="KW-0472">Membrane</keyword>
<keyword evidence="5" id="KW-0762">Sugar transport</keyword>
<dbReference type="EMBL" id="GL377571">
    <property type="protein sequence ID" value="EFJ32955.1"/>
    <property type="molecule type" value="Genomic_DNA"/>
</dbReference>
<keyword evidence="4" id="KW-0813">Transport</keyword>
<dbReference type="CDD" id="cd17313">
    <property type="entry name" value="MFS_SLC45_SUC"/>
    <property type="match status" value="1"/>
</dbReference>
<keyword evidence="6 10" id="KW-0812">Transmembrane</keyword>
<keyword evidence="11" id="KW-0732">Signal</keyword>
<dbReference type="AlphaFoldDB" id="D8R3J8"/>
<feature type="signal peptide" evidence="11">
    <location>
        <begin position="1"/>
        <end position="23"/>
    </location>
</feature>
<evidence type="ECO:0000256" key="8">
    <source>
        <dbReference type="ARBA" id="ARBA00022989"/>
    </source>
</evidence>
<feature type="transmembrane region" description="Helical" evidence="10">
    <location>
        <begin position="151"/>
        <end position="172"/>
    </location>
</feature>
<feature type="transmembrane region" description="Helical" evidence="10">
    <location>
        <begin position="302"/>
        <end position="319"/>
    </location>
</feature>
<evidence type="ECO:0000313" key="12">
    <source>
        <dbReference type="EMBL" id="EFJ32955.1"/>
    </source>
</evidence>
<comment type="similarity">
    <text evidence="3">Belongs to the glycoside-pentoside-hexuronide (GPH) cation symporter transporter (TC 2.A.2.4) family.</text>
</comment>
<evidence type="ECO:0000256" key="1">
    <source>
        <dbReference type="ARBA" id="ARBA00004141"/>
    </source>
</evidence>
<feature type="transmembrane region" description="Helical" evidence="10">
    <location>
        <begin position="349"/>
        <end position="368"/>
    </location>
</feature>
<dbReference type="KEGG" id="smo:SELMODRAFT_266927"/>
<feature type="transmembrane region" description="Helical" evidence="10">
    <location>
        <begin position="484"/>
        <end position="504"/>
    </location>
</feature>
<dbReference type="GeneID" id="9635683"/>
<dbReference type="OrthoDB" id="28755at2759"/>
<accession>D8R3J8</accession>
<dbReference type="Pfam" id="PF07690">
    <property type="entry name" value="MFS_1"/>
    <property type="match status" value="1"/>
</dbReference>
<reference evidence="12 13" key="1">
    <citation type="journal article" date="2011" name="Science">
        <title>The Selaginella genome identifies genetic changes associated with the evolution of vascular plants.</title>
        <authorList>
            <person name="Banks J.A."/>
            <person name="Nishiyama T."/>
            <person name="Hasebe M."/>
            <person name="Bowman J.L."/>
            <person name="Gribskov M."/>
            <person name="dePamphilis C."/>
            <person name="Albert V.A."/>
            <person name="Aono N."/>
            <person name="Aoyama T."/>
            <person name="Ambrose B.A."/>
            <person name="Ashton N.W."/>
            <person name="Axtell M.J."/>
            <person name="Barker E."/>
            <person name="Barker M.S."/>
            <person name="Bennetzen J.L."/>
            <person name="Bonawitz N.D."/>
            <person name="Chapple C."/>
            <person name="Cheng C."/>
            <person name="Correa L.G."/>
            <person name="Dacre M."/>
            <person name="DeBarry J."/>
            <person name="Dreyer I."/>
            <person name="Elias M."/>
            <person name="Engstrom E.M."/>
            <person name="Estelle M."/>
            <person name="Feng L."/>
            <person name="Finet C."/>
            <person name="Floyd S.K."/>
            <person name="Frommer W.B."/>
            <person name="Fujita T."/>
            <person name="Gramzow L."/>
            <person name="Gutensohn M."/>
            <person name="Harholt J."/>
            <person name="Hattori M."/>
            <person name="Heyl A."/>
            <person name="Hirai T."/>
            <person name="Hiwatashi Y."/>
            <person name="Ishikawa M."/>
            <person name="Iwata M."/>
            <person name="Karol K.G."/>
            <person name="Koehler B."/>
            <person name="Kolukisaoglu U."/>
            <person name="Kubo M."/>
            <person name="Kurata T."/>
            <person name="Lalonde S."/>
            <person name="Li K."/>
            <person name="Li Y."/>
            <person name="Litt A."/>
            <person name="Lyons E."/>
            <person name="Manning G."/>
            <person name="Maruyama T."/>
            <person name="Michael T.P."/>
            <person name="Mikami K."/>
            <person name="Miyazaki S."/>
            <person name="Morinaga S."/>
            <person name="Murata T."/>
            <person name="Mueller-Roeber B."/>
            <person name="Nelson D.R."/>
            <person name="Obara M."/>
            <person name="Oguri Y."/>
            <person name="Olmstead R.G."/>
            <person name="Onodera N."/>
            <person name="Petersen B.L."/>
            <person name="Pils B."/>
            <person name="Prigge M."/>
            <person name="Rensing S.A."/>
            <person name="Riano-Pachon D.M."/>
            <person name="Roberts A.W."/>
            <person name="Sato Y."/>
            <person name="Scheller H.V."/>
            <person name="Schulz B."/>
            <person name="Schulz C."/>
            <person name="Shakirov E.V."/>
            <person name="Shibagaki N."/>
            <person name="Shinohara N."/>
            <person name="Shippen D.E."/>
            <person name="Soerensen I."/>
            <person name="Sotooka R."/>
            <person name="Sugimoto N."/>
            <person name="Sugita M."/>
            <person name="Sumikawa N."/>
            <person name="Tanurdzic M."/>
            <person name="Theissen G."/>
            <person name="Ulvskov P."/>
            <person name="Wakazuki S."/>
            <person name="Weng J.K."/>
            <person name="Willats W.W."/>
            <person name="Wipf D."/>
            <person name="Wolf P.G."/>
            <person name="Yang L."/>
            <person name="Zimmer A.D."/>
            <person name="Zhu Q."/>
            <person name="Mitros T."/>
            <person name="Hellsten U."/>
            <person name="Loque D."/>
            <person name="Otillar R."/>
            <person name="Salamov A."/>
            <person name="Schmutz J."/>
            <person name="Shapiro H."/>
            <person name="Lindquist E."/>
            <person name="Lucas S."/>
            <person name="Rokhsar D."/>
            <person name="Grigoriev I.V."/>
        </authorList>
    </citation>
    <scope>NUCLEOTIDE SEQUENCE [LARGE SCALE GENOMIC DNA]</scope>
</reference>
<evidence type="ECO:0000256" key="6">
    <source>
        <dbReference type="ARBA" id="ARBA00022692"/>
    </source>
</evidence>
<dbReference type="SUPFAM" id="SSF103473">
    <property type="entry name" value="MFS general substrate transporter"/>
    <property type="match status" value="1"/>
</dbReference>
<comment type="subcellular location">
    <subcellularLocation>
        <location evidence="1">Membrane</location>
        <topology evidence="1">Multi-pass membrane protein</topology>
    </subcellularLocation>
</comment>
<keyword evidence="7" id="KW-0769">Symport</keyword>
<dbReference type="GO" id="GO:0008506">
    <property type="term" value="F:sucrose:proton symporter activity"/>
    <property type="evidence" value="ECO:0000318"/>
    <property type="project" value="GO_Central"/>
</dbReference>
<organism evidence="13">
    <name type="scientific">Selaginella moellendorffii</name>
    <name type="common">Spikemoss</name>
    <dbReference type="NCBI Taxonomy" id="88036"/>
    <lineage>
        <taxon>Eukaryota</taxon>
        <taxon>Viridiplantae</taxon>
        <taxon>Streptophyta</taxon>
        <taxon>Embryophyta</taxon>
        <taxon>Tracheophyta</taxon>
        <taxon>Lycopodiopsida</taxon>
        <taxon>Selaginellales</taxon>
        <taxon>Selaginellaceae</taxon>
        <taxon>Selaginella</taxon>
    </lineage>
</organism>
<evidence type="ECO:0000256" key="5">
    <source>
        <dbReference type="ARBA" id="ARBA00022597"/>
    </source>
</evidence>
<dbReference type="HOGENOM" id="CLU_025234_1_0_1"/>
<dbReference type="InterPro" id="IPR011701">
    <property type="entry name" value="MFS"/>
</dbReference>
<feature type="chain" id="PRO_5003121487" evidence="11">
    <location>
        <begin position="24"/>
        <end position="521"/>
    </location>
</feature>
<dbReference type="InterPro" id="IPR036259">
    <property type="entry name" value="MFS_trans_sf"/>
</dbReference>
<sequence length="521" mass="56075">MVAGGIQFGWALQLSLLTPYVQTLGIGHSSSSFIWLCGPVTGLIVQPCVGIWSDRCRSKWGRRRPFIFVGALLVCVAVVFIGFAADFGYLLGDPHVDCKSPKIVTRPWAVGIFVLGFWMLDVANNTVQAPARALLADLAGPTQRNSANATFCSWIALGNILGFATGAGGHWHRWFPFLKSKACCEACGNLKAAYLLAVIFLAFCTAMTLWFSHEIPLLPKEERKEDYAPISREDRSGKELELTVINGSRADDGLSNGHHNINGNHDKNAAKEEKVDVVAGPGAVLVNLLVGMRQLPEAMKSVLLVMTLSWLSWFPFFLFDTDWMGREVYNGDPSGGIDKAKSYQKGVQAGAFGLLLNSVVLGVSSFLIDPLCRWVGSKTLWATSNFIVFICMASTAIISASAYHHFQDFHSIKNGALVLFAVLGFPLAVTYSVPFSITAELTADTGGGQGLAMGILNLSVVIPQLVVALGAGPWDAVFGGGNEPAFVLAALFALVAGIIAIAWLPQLSREGYHRTELHGLG</sequence>
<evidence type="ECO:0000313" key="13">
    <source>
        <dbReference type="Proteomes" id="UP000001514"/>
    </source>
</evidence>
<dbReference type="Gene3D" id="1.20.1250.20">
    <property type="entry name" value="MFS general substrate transporter like domains"/>
    <property type="match status" value="1"/>
</dbReference>
<evidence type="ECO:0000256" key="7">
    <source>
        <dbReference type="ARBA" id="ARBA00022847"/>
    </source>
</evidence>
<dbReference type="PANTHER" id="PTHR19432:SF35">
    <property type="entry name" value="SOLUTE CARRIER FAMILY 45 MEMBER 3 ISOFORM X1"/>
    <property type="match status" value="1"/>
</dbReference>
<dbReference type="OMA" id="SQAFAMF"/>
<evidence type="ECO:0000256" key="9">
    <source>
        <dbReference type="ARBA" id="ARBA00023136"/>
    </source>
</evidence>
<proteinExistence type="inferred from homology"/>
<evidence type="ECO:0000256" key="10">
    <source>
        <dbReference type="SAM" id="Phobius"/>
    </source>
</evidence>
<dbReference type="InParanoid" id="D8R3J8"/>
<feature type="transmembrane region" description="Helical" evidence="10">
    <location>
        <begin position="415"/>
        <end position="439"/>
    </location>
</feature>
<keyword evidence="8 10" id="KW-1133">Transmembrane helix</keyword>
<feature type="transmembrane region" description="Helical" evidence="10">
    <location>
        <begin position="192"/>
        <end position="211"/>
    </location>
</feature>
<dbReference type="eggNOG" id="KOG0637">
    <property type="taxonomic scope" value="Eukaryota"/>
</dbReference>
<feature type="transmembrane region" description="Helical" evidence="10">
    <location>
        <begin position="65"/>
        <end position="85"/>
    </location>
</feature>
<feature type="transmembrane region" description="Helical" evidence="10">
    <location>
        <begin position="380"/>
        <end position="403"/>
    </location>
</feature>
<protein>
    <submittedName>
        <fullName evidence="12">Uncharacterized protein SUT2-2</fullName>
    </submittedName>
</protein>
<evidence type="ECO:0000256" key="3">
    <source>
        <dbReference type="ARBA" id="ARBA00007134"/>
    </source>
</evidence>
<feature type="transmembrane region" description="Helical" evidence="10">
    <location>
        <begin position="105"/>
        <end position="123"/>
    </location>
</feature>
<comment type="pathway">
    <text evidence="2">Glycan biosynthesis; sucrose metabolism.</text>
</comment>
<dbReference type="GO" id="GO:0016020">
    <property type="term" value="C:membrane"/>
    <property type="evidence" value="ECO:0000318"/>
    <property type="project" value="GO_Central"/>
</dbReference>
<dbReference type="PANTHER" id="PTHR19432">
    <property type="entry name" value="SUGAR TRANSPORTER"/>
    <property type="match status" value="1"/>
</dbReference>
<keyword evidence="13" id="KW-1185">Reference proteome</keyword>
<name>D8R3J8_SELML</name>
<evidence type="ECO:0000256" key="2">
    <source>
        <dbReference type="ARBA" id="ARBA00004914"/>
    </source>
</evidence>
<evidence type="ECO:0000256" key="11">
    <source>
        <dbReference type="SAM" id="SignalP"/>
    </source>
</evidence>
<feature type="transmembrane region" description="Helical" evidence="10">
    <location>
        <begin position="33"/>
        <end position="53"/>
    </location>
</feature>
<evidence type="ECO:0000256" key="4">
    <source>
        <dbReference type="ARBA" id="ARBA00022448"/>
    </source>
</evidence>
<dbReference type="FunCoup" id="D8R3J8">
    <property type="interactions" value="3025"/>
</dbReference>
<dbReference type="Gramene" id="EFJ32955">
    <property type="protein sequence ID" value="EFJ32955"/>
    <property type="gene ID" value="SELMODRAFT_266927"/>
</dbReference>
<feature type="transmembrane region" description="Helical" evidence="10">
    <location>
        <begin position="451"/>
        <end position="472"/>
    </location>
</feature>
<dbReference type="Proteomes" id="UP000001514">
    <property type="component" value="Unassembled WGS sequence"/>
</dbReference>
<gene>
    <name evidence="12" type="primary">SUT2-2</name>
    <name evidence="12" type="ORF">SELMODRAFT_266927</name>
</gene>